<evidence type="ECO:0000256" key="8">
    <source>
        <dbReference type="SAM" id="Phobius"/>
    </source>
</evidence>
<keyword evidence="2" id="KW-0813">Transport</keyword>
<evidence type="ECO:0000256" key="4">
    <source>
        <dbReference type="ARBA" id="ARBA00022519"/>
    </source>
</evidence>
<feature type="transmembrane region" description="Helical" evidence="8">
    <location>
        <begin position="99"/>
        <end position="121"/>
    </location>
</feature>
<name>A0A2X2IAU0_SHIDY</name>
<dbReference type="AlphaFoldDB" id="A0A2X2IAU0"/>
<feature type="transmembrane region" description="Helical" evidence="8">
    <location>
        <begin position="63"/>
        <end position="84"/>
    </location>
</feature>
<evidence type="ECO:0000256" key="3">
    <source>
        <dbReference type="ARBA" id="ARBA00022475"/>
    </source>
</evidence>
<keyword evidence="5 8" id="KW-0812">Transmembrane</keyword>
<dbReference type="PANTHER" id="PTHR35334:SF4">
    <property type="entry name" value="SERINE TRANSPORTER-RELATED"/>
    <property type="match status" value="1"/>
</dbReference>
<feature type="transmembrane region" description="Helical" evidence="8">
    <location>
        <begin position="33"/>
        <end position="51"/>
    </location>
</feature>
<evidence type="ECO:0000256" key="1">
    <source>
        <dbReference type="ARBA" id="ARBA00004429"/>
    </source>
</evidence>
<organism evidence="9 10">
    <name type="scientific">Shigella dysenteriae</name>
    <dbReference type="NCBI Taxonomy" id="622"/>
    <lineage>
        <taxon>Bacteria</taxon>
        <taxon>Pseudomonadati</taxon>
        <taxon>Pseudomonadota</taxon>
        <taxon>Gammaproteobacteria</taxon>
        <taxon>Enterobacterales</taxon>
        <taxon>Enterobacteriaceae</taxon>
        <taxon>Shigella</taxon>
    </lineage>
</organism>
<evidence type="ECO:0000256" key="6">
    <source>
        <dbReference type="ARBA" id="ARBA00022989"/>
    </source>
</evidence>
<keyword evidence="7 8" id="KW-0472">Membrane</keyword>
<evidence type="ECO:0000256" key="2">
    <source>
        <dbReference type="ARBA" id="ARBA00022448"/>
    </source>
</evidence>
<dbReference type="Proteomes" id="UP000251082">
    <property type="component" value="Unassembled WGS sequence"/>
</dbReference>
<reference evidence="9 10" key="1">
    <citation type="submission" date="2018-06" db="EMBL/GenBank/DDBJ databases">
        <authorList>
            <consortium name="Pathogen Informatics"/>
            <person name="Doyle S."/>
        </authorList>
    </citation>
    <scope>NUCLEOTIDE SEQUENCE [LARGE SCALE GENOMIC DNA]</scope>
    <source>
        <strain evidence="9 10">NCTC4837</strain>
    </source>
</reference>
<evidence type="ECO:0000313" key="9">
    <source>
        <dbReference type="EMBL" id="SPZ78524.1"/>
    </source>
</evidence>
<dbReference type="PANTHER" id="PTHR35334">
    <property type="entry name" value="SERINE TRANSPORTER"/>
    <property type="match status" value="1"/>
</dbReference>
<sequence>MLVIWMFVYSTAITNDSASYLHTFGVRKGCCQTVPFILVLICILVAISSRGEKLLFKISTGMVLTKLLVVAALGVSMVGMWHLYNVGSLPPLGLLVKNAIITLPFTLTSILFIQTLSPMVISYRSREKSIEVARHKVLRAMISRLAFCLSPSFSTQCRSRWRWDMTKR</sequence>
<proteinExistence type="predicted"/>
<keyword evidence="4" id="KW-0997">Cell inner membrane</keyword>
<keyword evidence="3" id="KW-1003">Cell membrane</keyword>
<dbReference type="EMBL" id="UAUQ01000010">
    <property type="protein sequence ID" value="SPZ78524.1"/>
    <property type="molecule type" value="Genomic_DNA"/>
</dbReference>
<evidence type="ECO:0000256" key="5">
    <source>
        <dbReference type="ARBA" id="ARBA00022692"/>
    </source>
</evidence>
<gene>
    <name evidence="9" type="primary">yhaO_3</name>
    <name evidence="9" type="ORF">NCTC4837_03234</name>
</gene>
<dbReference type="GO" id="GO:0003333">
    <property type="term" value="P:amino acid transmembrane transport"/>
    <property type="evidence" value="ECO:0007669"/>
    <property type="project" value="InterPro"/>
</dbReference>
<dbReference type="InterPro" id="IPR018227">
    <property type="entry name" value="Amino_acid_transport_2"/>
</dbReference>
<evidence type="ECO:0000313" key="10">
    <source>
        <dbReference type="Proteomes" id="UP000251082"/>
    </source>
</evidence>
<accession>A0A2X2IAU0</accession>
<dbReference type="GO" id="GO:0005886">
    <property type="term" value="C:plasma membrane"/>
    <property type="evidence" value="ECO:0007669"/>
    <property type="project" value="UniProtKB-SubCell"/>
</dbReference>
<evidence type="ECO:0000256" key="7">
    <source>
        <dbReference type="ARBA" id="ARBA00023136"/>
    </source>
</evidence>
<protein>
    <submittedName>
        <fullName evidence="9">Serine transporter family protein</fullName>
    </submittedName>
</protein>
<comment type="subcellular location">
    <subcellularLocation>
        <location evidence="1">Cell inner membrane</location>
        <topology evidence="1">Multi-pass membrane protein</topology>
    </subcellularLocation>
</comment>
<keyword evidence="6 8" id="KW-1133">Transmembrane helix</keyword>